<protein>
    <submittedName>
        <fullName evidence="2">Uncharacterized protein</fullName>
    </submittedName>
</protein>
<comment type="caution">
    <text evidence="2">The sequence shown here is derived from an EMBL/GenBank/DDBJ whole genome shotgun (WGS) entry which is preliminary data.</text>
</comment>
<feature type="compositionally biased region" description="Polar residues" evidence="1">
    <location>
        <begin position="15"/>
        <end position="24"/>
    </location>
</feature>
<reference evidence="2 3" key="1">
    <citation type="journal article" date="2023" name="Nucleic Acids Res.">
        <title>The hologenome of Daphnia magna reveals possible DNA methylation and microbiome-mediated evolution of the host genome.</title>
        <authorList>
            <person name="Chaturvedi A."/>
            <person name="Li X."/>
            <person name="Dhandapani V."/>
            <person name="Marshall H."/>
            <person name="Kissane S."/>
            <person name="Cuenca-Cambronero M."/>
            <person name="Asole G."/>
            <person name="Calvet F."/>
            <person name="Ruiz-Romero M."/>
            <person name="Marangio P."/>
            <person name="Guigo R."/>
            <person name="Rago D."/>
            <person name="Mirbahai L."/>
            <person name="Eastwood N."/>
            <person name="Colbourne J.K."/>
            <person name="Zhou J."/>
            <person name="Mallon E."/>
            <person name="Orsini L."/>
        </authorList>
    </citation>
    <scope>NUCLEOTIDE SEQUENCE [LARGE SCALE GENOMIC DNA]</scope>
    <source>
        <strain evidence="2">LRV0_1</strain>
    </source>
</reference>
<sequence length="85" mass="9616">MSSSTAATMGDLESEQSANPSSLQTEDDVSVKHRLQQENDDLKRKVARLEKEKEGEKYILNGQITELEEQLYATEQVSKQTETEI</sequence>
<keyword evidence="3" id="KW-1185">Reference proteome</keyword>
<feature type="compositionally biased region" description="Basic and acidic residues" evidence="1">
    <location>
        <begin position="29"/>
        <end position="41"/>
    </location>
</feature>
<dbReference type="Proteomes" id="UP001234178">
    <property type="component" value="Unassembled WGS sequence"/>
</dbReference>
<proteinExistence type="predicted"/>
<accession>A0ABQ9Z8B8</accession>
<evidence type="ECO:0000313" key="2">
    <source>
        <dbReference type="EMBL" id="KAK4009126.1"/>
    </source>
</evidence>
<name>A0ABQ9Z8B8_9CRUS</name>
<evidence type="ECO:0000313" key="3">
    <source>
        <dbReference type="Proteomes" id="UP001234178"/>
    </source>
</evidence>
<dbReference type="EMBL" id="JAOYFB010000003">
    <property type="protein sequence ID" value="KAK4009126.1"/>
    <property type="molecule type" value="Genomic_DNA"/>
</dbReference>
<evidence type="ECO:0000256" key="1">
    <source>
        <dbReference type="SAM" id="MobiDB-lite"/>
    </source>
</evidence>
<gene>
    <name evidence="2" type="ORF">OUZ56_018135</name>
</gene>
<organism evidence="2 3">
    <name type="scientific">Daphnia magna</name>
    <dbReference type="NCBI Taxonomy" id="35525"/>
    <lineage>
        <taxon>Eukaryota</taxon>
        <taxon>Metazoa</taxon>
        <taxon>Ecdysozoa</taxon>
        <taxon>Arthropoda</taxon>
        <taxon>Crustacea</taxon>
        <taxon>Branchiopoda</taxon>
        <taxon>Diplostraca</taxon>
        <taxon>Cladocera</taxon>
        <taxon>Anomopoda</taxon>
        <taxon>Daphniidae</taxon>
        <taxon>Daphnia</taxon>
    </lineage>
</organism>
<feature type="region of interest" description="Disordered" evidence="1">
    <location>
        <begin position="1"/>
        <end position="41"/>
    </location>
</feature>